<proteinExistence type="predicted"/>
<keyword evidence="1" id="KW-0732">Signal</keyword>
<protein>
    <submittedName>
        <fullName evidence="3">T9SS type A sorting domain-containing protein</fullName>
    </submittedName>
</protein>
<dbReference type="EMBL" id="CP061813">
    <property type="protein sequence ID" value="QOD59452.1"/>
    <property type="molecule type" value="Genomic_DNA"/>
</dbReference>
<dbReference type="AlphaFoldDB" id="A0A7L8ABU3"/>
<keyword evidence="4" id="KW-1185">Reference proteome</keyword>
<sequence length="1204" mass="131770">MLKPIHYTFLCALFLGIANVFSQATTIIDEDFSSGTLPAGWSNVNNGGTAGQIWQINAARPITAGNFSGNYAILDSDTYGSGSNQNASLLTSTFSADLYETLTLEFDYQYRDYDGGESCVVDVFNGTTWVEVFRKEFGEENYVSLSNGADLESIDIKAAAGTATNAQVRFTYIGVWDYWWAIDNVKVSGDLFVPTNTSHLGPGGVGAIDATSDLILWLDASRNTSLSGTSITGWSDLSGNGNNATPPTTAARPNLITSDVNSYSSIDFDGTNDELRITDNASLDLTSWNFFAVSKADLNKNYNAIFTKGNDSNENYELLTFSNGLFHTPLKYTDASRDSPNSTSGQYSTTNFDVFEYSFSGIGRDVYKNNTSILTDNVNKTPLVNNLDLYIGNERSTTGRFLNGRISELIFYNQPINLAERIIVSNYLSAKFGRTLNTIDFYDEDTSGGNFDHDVAGIGQATDGSNHTDSQGTGIVRIYNPSALGNDEFLIWGRDNKDALTFVSNTSNYQERISTKWRVSKRNDLGNVSFILDLNGIDISGKQSCSNLKLVVDNDSDLLSPTSTYELTDLGGNLYKANNVVFANNDYFTIEYRDLIVLDGTQFYNGSGTANVPDITDDCYKLLVKSTANGSLTLTEDADVREVEIEAGGKLVVNSGFRLQVTNGLEINGDLRLVGDSQLIQTHTGTSLNSGTGNLYKDQNSDLASVYRYNYWSSPVTEVGGTTFSVEGVMKNGTTATSATSTPPDLNFTTNLNGNTSPLTLSSSWIYSYVNGDGGSGGYALKLESGSFNAGEGFLLKSPGAAQNYTFKGAPNDGDISFSIDVDHTSLLGNPYPSAVDANLLFTESTNIAALYFWEHKNELEGSGIEGHYKAGYIGGYGTRNATMGTAATTAVSGTAGLGGETYTAPGRYIPVGQGFFVETVSGLAATVNFKNSQRIYITEAGDSHFFKLGQKSKKQDEKEEGLPFIKVGFEAKDSEGIYLHSQIGISFQEGNTIDYEVGFDSKKYEMGESDIYFKFPNTTDELVIAGIGKITDDLEIPITVKINSTDDTFLMIDDTENINREMFFKDALTNTTYTTEKPIKLEVSNGTYENRFYIVFGKDNTDVDTGKDDEDDDSNDDTTPIDIEFSFYQDYNRKELIITNKFSQFVEKVTLFNLLGQKVVEYSDESVYNRKEISINTDKIASQVYIIHITTKDDVLVKKISLR</sequence>
<dbReference type="Pfam" id="PF26628">
    <property type="entry name" value="DUF8202"/>
    <property type="match status" value="1"/>
</dbReference>
<feature type="domain" description="DUF8202" evidence="2">
    <location>
        <begin position="423"/>
        <end position="585"/>
    </location>
</feature>
<evidence type="ECO:0000313" key="3">
    <source>
        <dbReference type="EMBL" id="QOD59452.1"/>
    </source>
</evidence>
<evidence type="ECO:0000256" key="1">
    <source>
        <dbReference type="SAM" id="SignalP"/>
    </source>
</evidence>
<dbReference type="RefSeq" id="WP_088354959.1">
    <property type="nucleotide sequence ID" value="NZ_CP061813.1"/>
</dbReference>
<feature type="signal peptide" evidence="1">
    <location>
        <begin position="1"/>
        <end position="24"/>
    </location>
</feature>
<evidence type="ECO:0000259" key="2">
    <source>
        <dbReference type="Pfam" id="PF26628"/>
    </source>
</evidence>
<organism evidence="3 4">
    <name type="scientific">Polaribacter haliotis</name>
    <dbReference type="NCBI Taxonomy" id="1888915"/>
    <lineage>
        <taxon>Bacteria</taxon>
        <taxon>Pseudomonadati</taxon>
        <taxon>Bacteroidota</taxon>
        <taxon>Flavobacteriia</taxon>
        <taxon>Flavobacteriales</taxon>
        <taxon>Flavobacteriaceae</taxon>
    </lineage>
</organism>
<dbReference type="GO" id="GO:0005975">
    <property type="term" value="P:carbohydrate metabolic process"/>
    <property type="evidence" value="ECO:0007669"/>
    <property type="project" value="UniProtKB-ARBA"/>
</dbReference>
<gene>
    <name evidence="3" type="ORF">H9I45_08705</name>
</gene>
<dbReference type="InterPro" id="IPR058515">
    <property type="entry name" value="DUF8202"/>
</dbReference>
<reference evidence="3 4" key="1">
    <citation type="journal article" date="2016" name="Int. J. Syst. Evol. Microbiol.">
        <title>Polaribacter haliotis sp. nov., isolated from the gut of abalone Haliotis discus hannai.</title>
        <authorList>
            <person name="Kim Y.O."/>
            <person name="Park I.S."/>
            <person name="Park S."/>
            <person name="Nam B.H."/>
            <person name="Park J.M."/>
            <person name="Kim D.G."/>
            <person name="Yoon J.H."/>
        </authorList>
    </citation>
    <scope>NUCLEOTIDE SEQUENCE [LARGE SCALE GENOMIC DNA]</scope>
    <source>
        <strain evidence="3 4">KCTC 52418</strain>
    </source>
</reference>
<dbReference type="Proteomes" id="UP000516764">
    <property type="component" value="Chromosome"/>
</dbReference>
<dbReference type="InterPro" id="IPR013320">
    <property type="entry name" value="ConA-like_dom_sf"/>
</dbReference>
<name>A0A7L8ABU3_9FLAO</name>
<accession>A0A7L8ABU3</accession>
<dbReference type="OrthoDB" id="2582440at2"/>
<dbReference type="KEGG" id="phal:H9I45_08705"/>
<evidence type="ECO:0000313" key="4">
    <source>
        <dbReference type="Proteomes" id="UP000516764"/>
    </source>
</evidence>
<feature type="chain" id="PRO_5032581037" evidence="1">
    <location>
        <begin position="25"/>
        <end position="1204"/>
    </location>
</feature>
<dbReference type="SUPFAM" id="SSF49899">
    <property type="entry name" value="Concanavalin A-like lectins/glucanases"/>
    <property type="match status" value="1"/>
</dbReference>
<dbReference type="GO" id="GO:0004553">
    <property type="term" value="F:hydrolase activity, hydrolyzing O-glycosyl compounds"/>
    <property type="evidence" value="ECO:0007669"/>
    <property type="project" value="UniProtKB-ARBA"/>
</dbReference>